<dbReference type="InterPro" id="IPR045269">
    <property type="entry name" value="Atg1-like"/>
</dbReference>
<accession>A0ABU6SL47</accession>
<protein>
    <recommendedName>
        <fullName evidence="1">Protein kinase domain-containing protein</fullName>
    </recommendedName>
</protein>
<sequence>MEFCAGGNLASYLRCHGRVQQQTSRTFMQQLDAGMKILQTHGIIHRDLKPEEGIVLGLGEEIEALLSFSQSVCSESVRRVQHMLVQHSMLCSLHNNFPLNRALALSLTVSFNGISRALYILAANSIDPTRLFCLFIYLFSLDATGSKHYQVLIIIYVLAFFDSTLT</sequence>
<evidence type="ECO:0000313" key="2">
    <source>
        <dbReference type="EMBL" id="MED6136841.1"/>
    </source>
</evidence>
<dbReference type="Pfam" id="PF00069">
    <property type="entry name" value="Pkinase"/>
    <property type="match status" value="1"/>
</dbReference>
<feature type="domain" description="Protein kinase" evidence="1">
    <location>
        <begin position="1"/>
        <end position="166"/>
    </location>
</feature>
<reference evidence="2 3" key="1">
    <citation type="journal article" date="2023" name="Plants (Basel)">
        <title>Bridging the Gap: Combining Genomics and Transcriptomics Approaches to Understand Stylosanthes scabra, an Orphan Legume from the Brazilian Caatinga.</title>
        <authorList>
            <person name="Ferreira-Neto J.R.C."/>
            <person name="da Silva M.D."/>
            <person name="Binneck E."/>
            <person name="de Melo N.F."/>
            <person name="da Silva R.H."/>
            <person name="de Melo A.L.T.M."/>
            <person name="Pandolfi V."/>
            <person name="Bustamante F.O."/>
            <person name="Brasileiro-Vidal A.C."/>
            <person name="Benko-Iseppon A.M."/>
        </authorList>
    </citation>
    <scope>NUCLEOTIDE SEQUENCE [LARGE SCALE GENOMIC DNA]</scope>
    <source>
        <tissue evidence="2">Leaves</tissue>
    </source>
</reference>
<comment type="caution">
    <text evidence="2">The sequence shown here is derived from an EMBL/GenBank/DDBJ whole genome shotgun (WGS) entry which is preliminary data.</text>
</comment>
<keyword evidence="3" id="KW-1185">Reference proteome</keyword>
<gene>
    <name evidence="2" type="ORF">PIB30_059533</name>
</gene>
<dbReference type="PANTHER" id="PTHR24348">
    <property type="entry name" value="SERINE/THREONINE-PROTEIN KINASE UNC-51-RELATED"/>
    <property type="match status" value="1"/>
</dbReference>
<evidence type="ECO:0000313" key="3">
    <source>
        <dbReference type="Proteomes" id="UP001341840"/>
    </source>
</evidence>
<name>A0ABU6SL47_9FABA</name>
<dbReference type="Proteomes" id="UP001341840">
    <property type="component" value="Unassembled WGS sequence"/>
</dbReference>
<proteinExistence type="predicted"/>
<dbReference type="Gene3D" id="1.10.510.10">
    <property type="entry name" value="Transferase(Phosphotransferase) domain 1"/>
    <property type="match status" value="1"/>
</dbReference>
<evidence type="ECO:0000259" key="1">
    <source>
        <dbReference type="PROSITE" id="PS50011"/>
    </source>
</evidence>
<dbReference type="InterPro" id="IPR000719">
    <property type="entry name" value="Prot_kinase_dom"/>
</dbReference>
<dbReference type="PROSITE" id="PS50011">
    <property type="entry name" value="PROTEIN_KINASE_DOM"/>
    <property type="match status" value="1"/>
</dbReference>
<dbReference type="SUPFAM" id="SSF56112">
    <property type="entry name" value="Protein kinase-like (PK-like)"/>
    <property type="match status" value="1"/>
</dbReference>
<organism evidence="2 3">
    <name type="scientific">Stylosanthes scabra</name>
    <dbReference type="NCBI Taxonomy" id="79078"/>
    <lineage>
        <taxon>Eukaryota</taxon>
        <taxon>Viridiplantae</taxon>
        <taxon>Streptophyta</taxon>
        <taxon>Embryophyta</taxon>
        <taxon>Tracheophyta</taxon>
        <taxon>Spermatophyta</taxon>
        <taxon>Magnoliopsida</taxon>
        <taxon>eudicotyledons</taxon>
        <taxon>Gunneridae</taxon>
        <taxon>Pentapetalae</taxon>
        <taxon>rosids</taxon>
        <taxon>fabids</taxon>
        <taxon>Fabales</taxon>
        <taxon>Fabaceae</taxon>
        <taxon>Papilionoideae</taxon>
        <taxon>50 kb inversion clade</taxon>
        <taxon>dalbergioids sensu lato</taxon>
        <taxon>Dalbergieae</taxon>
        <taxon>Pterocarpus clade</taxon>
        <taxon>Stylosanthes</taxon>
    </lineage>
</organism>
<dbReference type="EMBL" id="JASCZI010060928">
    <property type="protein sequence ID" value="MED6136841.1"/>
    <property type="molecule type" value="Genomic_DNA"/>
</dbReference>
<dbReference type="PANTHER" id="PTHR24348:SF53">
    <property type="entry name" value="SERINE_THREONINE-PROTEIN KINASE ATG1T"/>
    <property type="match status" value="1"/>
</dbReference>
<dbReference type="InterPro" id="IPR011009">
    <property type="entry name" value="Kinase-like_dom_sf"/>
</dbReference>